<organism evidence="7 8">
    <name type="scientific">Mesorhizobium hungaricum</name>
    <dbReference type="NCBI Taxonomy" id="1566387"/>
    <lineage>
        <taxon>Bacteria</taxon>
        <taxon>Pseudomonadati</taxon>
        <taxon>Pseudomonadota</taxon>
        <taxon>Alphaproteobacteria</taxon>
        <taxon>Hyphomicrobiales</taxon>
        <taxon>Phyllobacteriaceae</taxon>
        <taxon>Mesorhizobium</taxon>
    </lineage>
</organism>
<dbReference type="SUPFAM" id="SSF53850">
    <property type="entry name" value="Periplasmic binding protein-like II"/>
    <property type="match status" value="1"/>
</dbReference>
<dbReference type="OrthoDB" id="528082at2"/>
<dbReference type="InterPro" id="IPR036390">
    <property type="entry name" value="WH_DNA-bd_sf"/>
</dbReference>
<feature type="domain" description="HTH lysR-type" evidence="6">
    <location>
        <begin position="6"/>
        <end position="63"/>
    </location>
</feature>
<dbReference type="PANTHER" id="PTHR30118">
    <property type="entry name" value="HTH-TYPE TRANSCRIPTIONAL REGULATOR LEUO-RELATED"/>
    <property type="match status" value="1"/>
</dbReference>
<evidence type="ECO:0000256" key="5">
    <source>
        <dbReference type="ARBA" id="ARBA00023163"/>
    </source>
</evidence>
<comment type="caution">
    <text evidence="7">The sequence shown here is derived from an EMBL/GenBank/DDBJ whole genome shotgun (WGS) entry which is preliminary data.</text>
</comment>
<dbReference type="InterPro" id="IPR005119">
    <property type="entry name" value="LysR_subst-bd"/>
</dbReference>
<reference evidence="7 8" key="1">
    <citation type="submission" date="2016-08" db="EMBL/GenBank/DDBJ databases">
        <title>Whole genome sequence of Mesorhizobium sp. strain UASWS1009 isolated from industrial sewage.</title>
        <authorList>
            <person name="Crovadore J."/>
            <person name="Calmin G."/>
            <person name="Chablais R."/>
            <person name="Cochard B."/>
            <person name="Lefort F."/>
        </authorList>
    </citation>
    <scope>NUCLEOTIDE SEQUENCE [LARGE SCALE GENOMIC DNA]</scope>
    <source>
        <strain evidence="7 8">UASWS1009</strain>
    </source>
</reference>
<comment type="similarity">
    <text evidence="1">Belongs to the LysR transcriptional regulatory family.</text>
</comment>
<dbReference type="Pfam" id="PF00126">
    <property type="entry name" value="HTH_1"/>
    <property type="match status" value="1"/>
</dbReference>
<evidence type="ECO:0000313" key="8">
    <source>
        <dbReference type="Proteomes" id="UP000094412"/>
    </source>
</evidence>
<dbReference type="Gene3D" id="3.40.190.10">
    <property type="entry name" value="Periplasmic binding protein-like II"/>
    <property type="match status" value="2"/>
</dbReference>
<dbReference type="EMBL" id="MDEO01000036">
    <property type="protein sequence ID" value="OCX13065.1"/>
    <property type="molecule type" value="Genomic_DNA"/>
</dbReference>
<evidence type="ECO:0000313" key="7">
    <source>
        <dbReference type="EMBL" id="OCX13065.1"/>
    </source>
</evidence>
<dbReference type="RefSeq" id="WP_024923321.1">
    <property type="nucleotide sequence ID" value="NZ_MDEO01000036.1"/>
</dbReference>
<keyword evidence="3" id="KW-0805">Transcription regulation</keyword>
<keyword evidence="5" id="KW-0804">Transcription</keyword>
<dbReference type="PROSITE" id="PS50931">
    <property type="entry name" value="HTH_LYSR"/>
    <property type="match status" value="1"/>
</dbReference>
<dbReference type="PANTHER" id="PTHR30118:SF15">
    <property type="entry name" value="TRANSCRIPTIONAL REGULATORY PROTEIN"/>
    <property type="match status" value="1"/>
</dbReference>
<keyword evidence="8" id="KW-1185">Reference proteome</keyword>
<name>A0A1C2DEG3_9HYPH</name>
<keyword evidence="4" id="KW-0238">DNA-binding</keyword>
<dbReference type="CDD" id="cd08417">
    <property type="entry name" value="PBP2_Nitroaromatics_like"/>
    <property type="match status" value="1"/>
</dbReference>
<dbReference type="InterPro" id="IPR036388">
    <property type="entry name" value="WH-like_DNA-bd_sf"/>
</dbReference>
<evidence type="ECO:0000256" key="1">
    <source>
        <dbReference type="ARBA" id="ARBA00009437"/>
    </source>
</evidence>
<dbReference type="Proteomes" id="UP000094412">
    <property type="component" value="Unassembled WGS sequence"/>
</dbReference>
<dbReference type="Pfam" id="PF03466">
    <property type="entry name" value="LysR_substrate"/>
    <property type="match status" value="1"/>
</dbReference>
<keyword evidence="2" id="KW-0536">Nodulation</keyword>
<evidence type="ECO:0000256" key="3">
    <source>
        <dbReference type="ARBA" id="ARBA00023015"/>
    </source>
</evidence>
<dbReference type="InterPro" id="IPR037402">
    <property type="entry name" value="YidZ_PBP2"/>
</dbReference>
<evidence type="ECO:0000256" key="2">
    <source>
        <dbReference type="ARBA" id="ARBA00022458"/>
    </source>
</evidence>
<dbReference type="GO" id="GO:0003677">
    <property type="term" value="F:DNA binding"/>
    <property type="evidence" value="ECO:0007669"/>
    <property type="project" value="UniProtKB-KW"/>
</dbReference>
<dbReference type="Gene3D" id="1.10.10.10">
    <property type="entry name" value="Winged helix-like DNA-binding domain superfamily/Winged helix DNA-binding domain"/>
    <property type="match status" value="1"/>
</dbReference>
<proteinExistence type="inferred from homology"/>
<protein>
    <recommendedName>
        <fullName evidence="6">HTH lysR-type domain-containing protein</fullName>
    </recommendedName>
</protein>
<dbReference type="SUPFAM" id="SSF46785">
    <property type="entry name" value="Winged helix' DNA-binding domain"/>
    <property type="match status" value="1"/>
</dbReference>
<dbReference type="AlphaFoldDB" id="A0A1C2DEG3"/>
<dbReference type="GO" id="GO:0003700">
    <property type="term" value="F:DNA-binding transcription factor activity"/>
    <property type="evidence" value="ECO:0007669"/>
    <property type="project" value="InterPro"/>
</dbReference>
<evidence type="ECO:0000256" key="4">
    <source>
        <dbReference type="ARBA" id="ARBA00023125"/>
    </source>
</evidence>
<dbReference type="InterPro" id="IPR050389">
    <property type="entry name" value="LysR-type_TF"/>
</dbReference>
<gene>
    <name evidence="7" type="ORF">QV13_26355</name>
</gene>
<accession>A0A1C2DEG3</accession>
<dbReference type="InterPro" id="IPR000847">
    <property type="entry name" value="LysR_HTH_N"/>
</dbReference>
<evidence type="ECO:0000259" key="6">
    <source>
        <dbReference type="PROSITE" id="PS50931"/>
    </source>
</evidence>
<sequence length="316" mass="34434">MDIRGIDLNLLTALDALLAEPSVSGAARRQGLSQPAMSATLARLRELLNDPILVRRGNRMVATPRAEQLRPRVRALLDQIVQTLETEARFEAATSTRRFRILANEYAAAVLMVPLMQRIRDVSAGMVLQVLPFEADFEERLASHDCDLVISEASTLSTARRREVLYQDRYVSLCRDGHPRLGASVTLDAFLDEDHVIVSRVGRMNAVADKALAGIGRARRIAMSVPHFLVAANVAGSTDLVATLPAKLARCCIGAYGLRRFETPVPLDGFEIGMAWHARSDADGATNWLKGELRDLSVQLQAGCAASSEPALSGRP</sequence>